<feature type="domain" description="Bacteriophage T5 Orf172 DNA-binding" evidence="2">
    <location>
        <begin position="474"/>
        <end position="560"/>
    </location>
</feature>
<evidence type="ECO:0000313" key="4">
    <source>
        <dbReference type="Proteomes" id="UP000799777"/>
    </source>
</evidence>
<dbReference type="InterPro" id="IPR018306">
    <property type="entry name" value="Phage_T5_Orf172_DNA-bd"/>
</dbReference>
<dbReference type="InterPro" id="IPR053006">
    <property type="entry name" value="Meiosis_regulatory"/>
</dbReference>
<proteinExistence type="predicted"/>
<feature type="region of interest" description="Disordered" evidence="1">
    <location>
        <begin position="603"/>
        <end position="626"/>
    </location>
</feature>
<dbReference type="Proteomes" id="UP000799777">
    <property type="component" value="Unassembled WGS sequence"/>
</dbReference>
<organism evidence="3 4">
    <name type="scientific">Setomelanomma holmii</name>
    <dbReference type="NCBI Taxonomy" id="210430"/>
    <lineage>
        <taxon>Eukaryota</taxon>
        <taxon>Fungi</taxon>
        <taxon>Dikarya</taxon>
        <taxon>Ascomycota</taxon>
        <taxon>Pezizomycotina</taxon>
        <taxon>Dothideomycetes</taxon>
        <taxon>Pleosporomycetidae</taxon>
        <taxon>Pleosporales</taxon>
        <taxon>Pleosporineae</taxon>
        <taxon>Phaeosphaeriaceae</taxon>
        <taxon>Setomelanomma</taxon>
    </lineage>
</organism>
<evidence type="ECO:0000313" key="3">
    <source>
        <dbReference type="EMBL" id="KAF2025998.1"/>
    </source>
</evidence>
<evidence type="ECO:0000259" key="2">
    <source>
        <dbReference type="SMART" id="SM00974"/>
    </source>
</evidence>
<dbReference type="AlphaFoldDB" id="A0A9P4LI03"/>
<comment type="caution">
    <text evidence="3">The sequence shown here is derived from an EMBL/GenBank/DDBJ whole genome shotgun (WGS) entry which is preliminary data.</text>
</comment>
<dbReference type="PANTHER" id="PTHR28094:SF1">
    <property type="entry name" value="MEIOTICALLY UP-REGULATED GENE 113 PROTEIN"/>
    <property type="match status" value="1"/>
</dbReference>
<accession>A0A9P4LI03</accession>
<feature type="compositionally biased region" description="Basic residues" evidence="1">
    <location>
        <begin position="609"/>
        <end position="626"/>
    </location>
</feature>
<dbReference type="OrthoDB" id="2417614at2759"/>
<feature type="compositionally biased region" description="Basic and acidic residues" evidence="1">
    <location>
        <begin position="234"/>
        <end position="250"/>
    </location>
</feature>
<reference evidence="3" key="1">
    <citation type="journal article" date="2020" name="Stud. Mycol.">
        <title>101 Dothideomycetes genomes: a test case for predicting lifestyles and emergence of pathogens.</title>
        <authorList>
            <person name="Haridas S."/>
            <person name="Albert R."/>
            <person name="Binder M."/>
            <person name="Bloem J."/>
            <person name="Labutti K."/>
            <person name="Salamov A."/>
            <person name="Andreopoulos B."/>
            <person name="Baker S."/>
            <person name="Barry K."/>
            <person name="Bills G."/>
            <person name="Bluhm B."/>
            <person name="Cannon C."/>
            <person name="Castanera R."/>
            <person name="Culley D."/>
            <person name="Daum C."/>
            <person name="Ezra D."/>
            <person name="Gonzalez J."/>
            <person name="Henrissat B."/>
            <person name="Kuo A."/>
            <person name="Liang C."/>
            <person name="Lipzen A."/>
            <person name="Lutzoni F."/>
            <person name="Magnuson J."/>
            <person name="Mondo S."/>
            <person name="Nolan M."/>
            <person name="Ohm R."/>
            <person name="Pangilinan J."/>
            <person name="Park H.-J."/>
            <person name="Ramirez L."/>
            <person name="Alfaro M."/>
            <person name="Sun H."/>
            <person name="Tritt A."/>
            <person name="Yoshinaga Y."/>
            <person name="Zwiers L.-H."/>
            <person name="Turgeon B."/>
            <person name="Goodwin S."/>
            <person name="Spatafora J."/>
            <person name="Crous P."/>
            <person name="Grigoriev I."/>
        </authorList>
    </citation>
    <scope>NUCLEOTIDE SEQUENCE</scope>
    <source>
        <strain evidence="3">CBS 110217</strain>
    </source>
</reference>
<dbReference type="EMBL" id="ML978252">
    <property type="protein sequence ID" value="KAF2025998.1"/>
    <property type="molecule type" value="Genomic_DNA"/>
</dbReference>
<dbReference type="Pfam" id="PF10544">
    <property type="entry name" value="T5orf172"/>
    <property type="match status" value="1"/>
</dbReference>
<keyword evidence="4" id="KW-1185">Reference proteome</keyword>
<dbReference type="PANTHER" id="PTHR28094">
    <property type="entry name" value="MEIOTICALLY UP-REGULATED GENE 113 PROTEIN"/>
    <property type="match status" value="1"/>
</dbReference>
<evidence type="ECO:0000256" key="1">
    <source>
        <dbReference type="SAM" id="MobiDB-lite"/>
    </source>
</evidence>
<sequence length="626" mass="70246">MACLTIDERRQEVINHFKEARPLKLVAELTANHLNLVAGGKTESIEAPVKTQTIFDVLYQRTQSPLVISPSKSPLVPGTLSPISISSIWDSPETPCRQSPKRTSINLLTPLTPPTTCGKTKNRTFAFSTPISIVKTCTTLDQVQDRNTLCGDPEIEEKLSCPAAADFEPKKLIRGLTAEFLAIAQANIAAAQWTCNLKPTFHFNERRIPSVPIRPSERLNGQTSRAVTNGGVEARAKASPRDLKNRDEITSRSNSDNAFSILLEHIIPHDVHARLKQNPDKCAASLVTRPDKRCRYSAKGSLTLADDALRLLSDHNEDGDYAGFIEEIGSLVQAVLCGSHKNTATTRMIKLQKLTPVVEHMSEGEYISLVRWMATVSNPTASPAIQHCEQSEVREVRATRSSTSTNRKSAGAAPTVKSVAASTTVPLSYAISFIPYQPKTLANKPVKAALLSEINKPLKPTDLKPGYIYIFWDFEHFGMVKIGRTKNLQARLKQWNHQCKRTFSYHGELPRVPHVSRLERLIQVELKKCRMQRDCEGCGTMHQEWFNVGETKVLKVFEKWQRWIELEPYALDHKTGEWTIREEMMYSLDEVCEPVLVPEAPVESSLQRKSNRLKNGRTKQRARQTK</sequence>
<dbReference type="SMART" id="SM00974">
    <property type="entry name" value="T5orf172"/>
    <property type="match status" value="1"/>
</dbReference>
<name>A0A9P4LI03_9PLEO</name>
<feature type="region of interest" description="Disordered" evidence="1">
    <location>
        <begin position="216"/>
        <end position="251"/>
    </location>
</feature>
<gene>
    <name evidence="3" type="ORF">EK21DRAFT_116284</name>
</gene>
<protein>
    <submittedName>
        <fullName evidence="3">DUF1766-domain-containing protein</fullName>
    </submittedName>
</protein>